<proteinExistence type="predicted"/>
<evidence type="ECO:0000313" key="2">
    <source>
        <dbReference type="Proteomes" id="UP000020077"/>
    </source>
</evidence>
<dbReference type="Proteomes" id="UP000020077">
    <property type="component" value="Unassembled WGS sequence"/>
</dbReference>
<gene>
    <name evidence="1" type="ORF">AW09_003649</name>
</gene>
<sequence>MNFLTDAPALQVFGKIFGHQMPPVRRGVDQHILGRRGDRTVENDLQRLVACIAGVKGKIIAEDDEALRASIDQFNDIRQIGQVALFHLDHAQSLRCVFVEQRLDQR</sequence>
<name>A0A080LSA2_9PROT</name>
<organism evidence="1 2">
    <name type="scientific">Candidatus Accumulibacter phosphatis</name>
    <dbReference type="NCBI Taxonomy" id="327160"/>
    <lineage>
        <taxon>Bacteria</taxon>
        <taxon>Pseudomonadati</taxon>
        <taxon>Pseudomonadota</taxon>
        <taxon>Betaproteobacteria</taxon>
        <taxon>Candidatus Accumulibacter</taxon>
    </lineage>
</organism>
<comment type="caution">
    <text evidence="1">The sequence shown here is derived from an EMBL/GenBank/DDBJ whole genome shotgun (WGS) entry which is preliminary data.</text>
</comment>
<accession>A0A080LSA2</accession>
<evidence type="ECO:0000313" key="1">
    <source>
        <dbReference type="EMBL" id="KFB71221.1"/>
    </source>
</evidence>
<dbReference type="AlphaFoldDB" id="A0A080LSA2"/>
<dbReference type="EMBL" id="JDVG02000575">
    <property type="protein sequence ID" value="KFB71221.1"/>
    <property type="molecule type" value="Genomic_DNA"/>
</dbReference>
<protein>
    <submittedName>
        <fullName evidence="1">Uncharacterized protein</fullName>
    </submittedName>
</protein>
<reference evidence="1 2" key="1">
    <citation type="submission" date="2014-02" db="EMBL/GenBank/DDBJ databases">
        <title>Expanding our view of genomic diversity in Candidatus Accumulibacter clades.</title>
        <authorList>
            <person name="Skennerton C.T."/>
            <person name="Barr J.J."/>
            <person name="Slater F.R."/>
            <person name="Bond P.L."/>
            <person name="Tyson G.W."/>
        </authorList>
    </citation>
    <scope>NUCLEOTIDE SEQUENCE [LARGE SCALE GENOMIC DNA]</scope>
    <source>
        <strain evidence="2">BA-91</strain>
    </source>
</reference>